<name>A0A915HW31_ROMCU</name>
<dbReference type="PRINTS" id="PR00097">
    <property type="entry name" value="ANTSNTHASEII"/>
</dbReference>
<dbReference type="GO" id="GO:0006207">
    <property type="term" value="P:'de novo' pyrimidine nucleobase biosynthetic process"/>
    <property type="evidence" value="ECO:0007669"/>
    <property type="project" value="InterPro"/>
</dbReference>
<dbReference type="InterPro" id="IPR050472">
    <property type="entry name" value="Anth_synth/Amidotransfase"/>
</dbReference>
<dbReference type="OMA" id="CFSVQYH"/>
<comment type="catalytic activity">
    <reaction evidence="11">
        <text>hydrogencarbonate + L-glutamine + 2 ATP + H2O = carbamoyl phosphate + L-glutamate + 2 ADP + phosphate + 2 H(+)</text>
        <dbReference type="Rhea" id="RHEA:18633"/>
        <dbReference type="ChEBI" id="CHEBI:15377"/>
        <dbReference type="ChEBI" id="CHEBI:15378"/>
        <dbReference type="ChEBI" id="CHEBI:17544"/>
        <dbReference type="ChEBI" id="CHEBI:29985"/>
        <dbReference type="ChEBI" id="CHEBI:30616"/>
        <dbReference type="ChEBI" id="CHEBI:43474"/>
        <dbReference type="ChEBI" id="CHEBI:58228"/>
        <dbReference type="ChEBI" id="CHEBI:58359"/>
        <dbReference type="ChEBI" id="CHEBI:456216"/>
        <dbReference type="EC" id="6.3.5.5"/>
    </reaction>
</comment>
<dbReference type="HAMAP" id="MF_01209">
    <property type="entry name" value="CPSase_S_chain"/>
    <property type="match status" value="1"/>
</dbReference>
<dbReference type="InterPro" id="IPR036480">
    <property type="entry name" value="CarbP_synth_ssu_N_sf"/>
</dbReference>
<dbReference type="NCBIfam" id="NF009475">
    <property type="entry name" value="PRK12838.1"/>
    <property type="match status" value="1"/>
</dbReference>
<dbReference type="NCBIfam" id="TIGR01368">
    <property type="entry name" value="CPSaseIIsmall"/>
    <property type="match status" value="1"/>
</dbReference>
<dbReference type="Pfam" id="PF00117">
    <property type="entry name" value="GATase"/>
    <property type="match status" value="1"/>
</dbReference>
<dbReference type="InterPro" id="IPR017926">
    <property type="entry name" value="GATASE"/>
</dbReference>
<evidence type="ECO:0000256" key="9">
    <source>
        <dbReference type="ARBA" id="ARBA00044168"/>
    </source>
</evidence>
<proteinExistence type="inferred from homology"/>
<dbReference type="Pfam" id="PF00988">
    <property type="entry name" value="CPSase_sm_chain"/>
    <property type="match status" value="1"/>
</dbReference>
<dbReference type="PRINTS" id="PR00099">
    <property type="entry name" value="CPSGATASE"/>
</dbReference>
<dbReference type="EC" id="6.3.5.5" evidence="3"/>
<evidence type="ECO:0000259" key="13">
    <source>
        <dbReference type="SMART" id="SM01097"/>
    </source>
</evidence>
<evidence type="ECO:0000313" key="15">
    <source>
        <dbReference type="WBParaSite" id="nRc.2.0.1.t05546-RA"/>
    </source>
</evidence>
<comment type="subunit">
    <text evidence="8">Heterodimer composed of 2 chains; the small (or glutamine) chain promotes the hydrolysis of glutamine to ammonia, which is used by the large (or ammonia) chain to synthesize carbamoyl phosphate.</text>
</comment>
<dbReference type="CDD" id="cd01744">
    <property type="entry name" value="GATase1_CPSase"/>
    <property type="match status" value="1"/>
</dbReference>
<comment type="pathway">
    <text evidence="1">Amino-acid biosynthesis; L-arginine biosynthesis; carbamoyl phosphate from bicarbonate: step 1/1.</text>
</comment>
<dbReference type="Gene3D" id="3.40.50.880">
    <property type="match status" value="1"/>
</dbReference>
<evidence type="ECO:0000256" key="2">
    <source>
        <dbReference type="ARBA" id="ARBA00007800"/>
    </source>
</evidence>
<dbReference type="Gene3D" id="3.40.50.20">
    <property type="match status" value="1"/>
</dbReference>
<dbReference type="SMART" id="SM01097">
    <property type="entry name" value="CPSase_sm_chain"/>
    <property type="match status" value="1"/>
</dbReference>
<dbReference type="InterPro" id="IPR035686">
    <property type="entry name" value="CPSase_GATase1"/>
</dbReference>
<dbReference type="Proteomes" id="UP000887565">
    <property type="component" value="Unplaced"/>
</dbReference>
<comment type="similarity">
    <text evidence="2">Belongs to the CarA family.</text>
</comment>
<dbReference type="GO" id="GO:0004088">
    <property type="term" value="F:carbamoyl-phosphate synthase (glutamine-hydrolyzing) activity"/>
    <property type="evidence" value="ECO:0007669"/>
    <property type="project" value="UniProtKB-EC"/>
</dbReference>
<dbReference type="InterPro" id="IPR006274">
    <property type="entry name" value="CarbamoylP_synth_ssu"/>
</dbReference>
<keyword evidence="5" id="KW-0547">Nucleotide-binding</keyword>
<evidence type="ECO:0000256" key="12">
    <source>
        <dbReference type="ARBA" id="ARBA00049285"/>
    </source>
</evidence>
<keyword evidence="7" id="KW-0315">Glutamine amidotransferase</keyword>
<keyword evidence="6" id="KW-0067">ATP-binding</keyword>
<feature type="domain" description="Carbamoyl-phosphate synthase small subunit N-terminal" evidence="13">
    <location>
        <begin position="2"/>
        <end position="165"/>
    </location>
</feature>
<dbReference type="AlphaFoldDB" id="A0A915HW31"/>
<dbReference type="FunFam" id="3.40.50.880:FF:000006">
    <property type="entry name" value="Carbamoyl-phosphate synthase 1, mitochondrial"/>
    <property type="match status" value="1"/>
</dbReference>
<protein>
    <recommendedName>
        <fullName evidence="9">Carbamoyl phosphate synthase arginine-specific small chain</fullName>
        <ecNumber evidence="3">6.3.5.5</ecNumber>
    </recommendedName>
    <alternativeName>
        <fullName evidence="10">Arginine-specific carbamoyl phosphate synthetase, glutamine chain</fullName>
    </alternativeName>
</protein>
<dbReference type="GO" id="GO:0005524">
    <property type="term" value="F:ATP binding"/>
    <property type="evidence" value="ECO:0007669"/>
    <property type="project" value="UniProtKB-KW"/>
</dbReference>
<dbReference type="GO" id="GO:0006541">
    <property type="term" value="P:glutamine metabolic process"/>
    <property type="evidence" value="ECO:0007669"/>
    <property type="project" value="InterPro"/>
</dbReference>
<dbReference type="SUPFAM" id="SSF52317">
    <property type="entry name" value="Class I glutamine amidotransferase-like"/>
    <property type="match status" value="1"/>
</dbReference>
<comment type="catalytic activity">
    <reaction evidence="12">
        <text>L-glutamine + H2O = L-glutamate + NH4(+)</text>
        <dbReference type="Rhea" id="RHEA:15889"/>
        <dbReference type="ChEBI" id="CHEBI:15377"/>
        <dbReference type="ChEBI" id="CHEBI:28938"/>
        <dbReference type="ChEBI" id="CHEBI:29985"/>
        <dbReference type="ChEBI" id="CHEBI:58359"/>
    </reaction>
</comment>
<evidence type="ECO:0000256" key="4">
    <source>
        <dbReference type="ARBA" id="ARBA00022598"/>
    </source>
</evidence>
<evidence type="ECO:0000256" key="7">
    <source>
        <dbReference type="ARBA" id="ARBA00022962"/>
    </source>
</evidence>
<evidence type="ECO:0000256" key="10">
    <source>
        <dbReference type="ARBA" id="ARBA00044340"/>
    </source>
</evidence>
<sequence length="451" mass="50488">MVAAKLILENGFTLSGECAGAETSVSGEIGELNISQSYFSLNVEKFISKTVFQTGMVGYVESLTDPSYHRQILTLTYPLIGNYGVPPNDSHAVDENGILKFLESDKVWASALVVDKICEQPSHWNSVESLSNFLRKHNVPILYNIDTRKLTKIIRENGTMKGKIIVANDDPEKLPFIDINQLNLVDEVSTKIPKHYGEKEWEKILVVDCGMKNNQIRCLLRREVQVTIIPWNTDFCKMDFDGLFLSNGPGDPQTCSVLIDNLKKFMARNTKRKPIMGICLGNQVLASAAGASTYKLKYGNRGHNQPCTHEDTGRCFITSQNHGFAVDPNTLSSDWAPLFTNANDNTNEGIIHHSFPYFSVQFHPEHTAGPADLELLFDVFVSAVKDFKANQNKKEADRKEINIRHRINELFRHDSLRREQLLAKPKPKKVILLGSGGLQIGQAGEFDYSGS</sequence>
<evidence type="ECO:0000256" key="3">
    <source>
        <dbReference type="ARBA" id="ARBA00012738"/>
    </source>
</evidence>
<evidence type="ECO:0000256" key="5">
    <source>
        <dbReference type="ARBA" id="ARBA00022741"/>
    </source>
</evidence>
<dbReference type="InterPro" id="IPR029062">
    <property type="entry name" value="Class_I_gatase-like"/>
</dbReference>
<accession>A0A915HW31</accession>
<dbReference type="WBParaSite" id="nRc.2.0.1.t05546-RA">
    <property type="protein sequence ID" value="nRc.2.0.1.t05546-RA"/>
    <property type="gene ID" value="nRc.2.0.1.g05546"/>
</dbReference>
<evidence type="ECO:0000256" key="1">
    <source>
        <dbReference type="ARBA" id="ARBA00005077"/>
    </source>
</evidence>
<keyword evidence="14" id="KW-1185">Reference proteome</keyword>
<dbReference type="PANTHER" id="PTHR43418:SF7">
    <property type="entry name" value="CARBAMOYL-PHOSPHATE SYNTHASE SMALL CHAIN"/>
    <property type="match status" value="1"/>
</dbReference>
<dbReference type="PRINTS" id="PR00096">
    <property type="entry name" value="GATASE"/>
</dbReference>
<keyword evidence="4" id="KW-0436">Ligase</keyword>
<dbReference type="SUPFAM" id="SSF52021">
    <property type="entry name" value="Carbamoyl phosphate synthetase, small subunit N-terminal domain"/>
    <property type="match status" value="1"/>
</dbReference>
<evidence type="ECO:0000256" key="11">
    <source>
        <dbReference type="ARBA" id="ARBA00048816"/>
    </source>
</evidence>
<dbReference type="PANTHER" id="PTHR43418">
    <property type="entry name" value="MULTIFUNCTIONAL TRYPTOPHAN BIOSYNTHESIS PROTEIN-RELATED"/>
    <property type="match status" value="1"/>
</dbReference>
<reference evidence="15" key="1">
    <citation type="submission" date="2022-11" db="UniProtKB">
        <authorList>
            <consortium name="WormBaseParasite"/>
        </authorList>
    </citation>
    <scope>IDENTIFICATION</scope>
</reference>
<evidence type="ECO:0000256" key="8">
    <source>
        <dbReference type="ARBA" id="ARBA00044031"/>
    </source>
</evidence>
<evidence type="ECO:0000313" key="14">
    <source>
        <dbReference type="Proteomes" id="UP000887565"/>
    </source>
</evidence>
<dbReference type="Gene3D" id="3.50.30.20">
    <property type="entry name" value="Carbamoyl-phosphate synthase small subunit, N-terminal domain"/>
    <property type="match status" value="1"/>
</dbReference>
<dbReference type="InterPro" id="IPR002474">
    <property type="entry name" value="CarbamoylP_synth_ssu_N"/>
</dbReference>
<dbReference type="PROSITE" id="PS51273">
    <property type="entry name" value="GATASE_TYPE_1"/>
    <property type="match status" value="1"/>
</dbReference>
<evidence type="ECO:0000256" key="6">
    <source>
        <dbReference type="ARBA" id="ARBA00022840"/>
    </source>
</evidence>
<organism evidence="14 15">
    <name type="scientific">Romanomermis culicivorax</name>
    <name type="common">Nematode worm</name>
    <dbReference type="NCBI Taxonomy" id="13658"/>
    <lineage>
        <taxon>Eukaryota</taxon>
        <taxon>Metazoa</taxon>
        <taxon>Ecdysozoa</taxon>
        <taxon>Nematoda</taxon>
        <taxon>Enoplea</taxon>
        <taxon>Dorylaimia</taxon>
        <taxon>Mermithida</taxon>
        <taxon>Mermithoidea</taxon>
        <taxon>Mermithidae</taxon>
        <taxon>Romanomermis</taxon>
    </lineage>
</organism>